<dbReference type="AlphaFoldDB" id="A0A9Q1KB54"/>
<protein>
    <recommendedName>
        <fullName evidence="2">PB1-like domain-containing protein</fullName>
    </recommendedName>
</protein>
<dbReference type="EMBL" id="JAKOGI010000212">
    <property type="protein sequence ID" value="KAJ8439656.1"/>
    <property type="molecule type" value="Genomic_DNA"/>
</dbReference>
<evidence type="ECO:0000256" key="1">
    <source>
        <dbReference type="SAM" id="MobiDB-lite"/>
    </source>
</evidence>
<gene>
    <name evidence="3" type="ORF">Cgig2_017929</name>
</gene>
<sequence length="249" mass="27430">MSVHDIVVEIHYGGNFVDGDKVEYVGGGVSEIEPVDIDRLSSILKARGKRKINVGGGVDDDGCENNGDEHDWDTDIEDEWETDVEDLETSDEEWAAIRAKVGECKKQKGSGRIDNTEQARQDMTPDKSSTSGIEQTQLGSNFHSDYETFETEMDTDGETDGDVPKLLRKKDKHIKVNEHTDFKKLKSQSLLMATHLHRKGNGADQGNNLTFLDIPPSSGPQSMTDQGQSLIFSQTSVAISSSQPFVSPL</sequence>
<feature type="domain" description="PB1-like" evidence="2">
    <location>
        <begin position="5"/>
        <end position="42"/>
    </location>
</feature>
<dbReference type="Pfam" id="PF26130">
    <property type="entry name" value="PB1-like"/>
    <property type="match status" value="1"/>
</dbReference>
<organism evidence="3 4">
    <name type="scientific">Carnegiea gigantea</name>
    <dbReference type="NCBI Taxonomy" id="171969"/>
    <lineage>
        <taxon>Eukaryota</taxon>
        <taxon>Viridiplantae</taxon>
        <taxon>Streptophyta</taxon>
        <taxon>Embryophyta</taxon>
        <taxon>Tracheophyta</taxon>
        <taxon>Spermatophyta</taxon>
        <taxon>Magnoliopsida</taxon>
        <taxon>eudicotyledons</taxon>
        <taxon>Gunneridae</taxon>
        <taxon>Pentapetalae</taxon>
        <taxon>Caryophyllales</taxon>
        <taxon>Cactineae</taxon>
        <taxon>Cactaceae</taxon>
        <taxon>Cactoideae</taxon>
        <taxon>Echinocereeae</taxon>
        <taxon>Carnegiea</taxon>
    </lineage>
</organism>
<dbReference type="InterPro" id="IPR058594">
    <property type="entry name" value="PB1-like_dom_pln"/>
</dbReference>
<feature type="compositionally biased region" description="Polar residues" evidence="1">
    <location>
        <begin position="126"/>
        <end position="135"/>
    </location>
</feature>
<name>A0A9Q1KB54_9CARY</name>
<reference evidence="3" key="1">
    <citation type="submission" date="2022-04" db="EMBL/GenBank/DDBJ databases">
        <title>Carnegiea gigantea Genome sequencing and assembly v2.</title>
        <authorList>
            <person name="Copetti D."/>
            <person name="Sanderson M.J."/>
            <person name="Burquez A."/>
            <person name="Wojciechowski M.F."/>
        </authorList>
    </citation>
    <scope>NUCLEOTIDE SEQUENCE</scope>
    <source>
        <strain evidence="3">SGP5-SGP5p</strain>
        <tissue evidence="3">Aerial part</tissue>
    </source>
</reference>
<proteinExistence type="predicted"/>
<evidence type="ECO:0000313" key="3">
    <source>
        <dbReference type="EMBL" id="KAJ8439656.1"/>
    </source>
</evidence>
<keyword evidence="4" id="KW-1185">Reference proteome</keyword>
<evidence type="ECO:0000313" key="4">
    <source>
        <dbReference type="Proteomes" id="UP001153076"/>
    </source>
</evidence>
<evidence type="ECO:0000259" key="2">
    <source>
        <dbReference type="Pfam" id="PF26130"/>
    </source>
</evidence>
<accession>A0A9Q1KB54</accession>
<comment type="caution">
    <text evidence="3">The sequence shown here is derived from an EMBL/GenBank/DDBJ whole genome shotgun (WGS) entry which is preliminary data.</text>
</comment>
<feature type="region of interest" description="Disordered" evidence="1">
    <location>
        <begin position="108"/>
        <end position="135"/>
    </location>
</feature>
<feature type="compositionally biased region" description="Basic and acidic residues" evidence="1">
    <location>
        <begin position="114"/>
        <end position="125"/>
    </location>
</feature>
<dbReference type="Proteomes" id="UP001153076">
    <property type="component" value="Unassembled WGS sequence"/>
</dbReference>